<evidence type="ECO:0000313" key="6">
    <source>
        <dbReference type="EMBL" id="GGC46896.1"/>
    </source>
</evidence>
<organism evidence="6 7">
    <name type="scientific">Belliella aquatica</name>
    <dbReference type="NCBI Taxonomy" id="1323734"/>
    <lineage>
        <taxon>Bacteria</taxon>
        <taxon>Pseudomonadati</taxon>
        <taxon>Bacteroidota</taxon>
        <taxon>Cytophagia</taxon>
        <taxon>Cytophagales</taxon>
        <taxon>Cyclobacteriaceae</taxon>
        <taxon>Belliella</taxon>
    </lineage>
</organism>
<evidence type="ECO:0000256" key="2">
    <source>
        <dbReference type="ARBA" id="ARBA00012438"/>
    </source>
</evidence>
<feature type="domain" description="Response regulatory" evidence="5">
    <location>
        <begin position="4"/>
        <end position="120"/>
    </location>
</feature>
<dbReference type="EC" id="2.7.13.3" evidence="2"/>
<evidence type="ECO:0000259" key="5">
    <source>
        <dbReference type="PROSITE" id="PS50110"/>
    </source>
</evidence>
<comment type="catalytic activity">
    <reaction evidence="1">
        <text>ATP + protein L-histidine = ADP + protein N-phospho-L-histidine.</text>
        <dbReference type="EC" id="2.7.13.3"/>
    </reaction>
</comment>
<feature type="modified residue" description="4-aspartylphosphate" evidence="4">
    <location>
        <position position="53"/>
    </location>
</feature>
<dbReference type="Proteomes" id="UP000635885">
    <property type="component" value="Unassembled WGS sequence"/>
</dbReference>
<dbReference type="Gene3D" id="1.10.287.130">
    <property type="match status" value="1"/>
</dbReference>
<dbReference type="Pfam" id="PF00072">
    <property type="entry name" value="Response_reg"/>
    <property type="match status" value="1"/>
</dbReference>
<evidence type="ECO:0000256" key="1">
    <source>
        <dbReference type="ARBA" id="ARBA00000085"/>
    </source>
</evidence>
<dbReference type="Gene3D" id="3.30.565.10">
    <property type="entry name" value="Histidine kinase-like ATPase, C-terminal domain"/>
    <property type="match status" value="1"/>
</dbReference>
<evidence type="ECO:0000256" key="3">
    <source>
        <dbReference type="ARBA" id="ARBA00022553"/>
    </source>
</evidence>
<dbReference type="SMART" id="SM00448">
    <property type="entry name" value="REC"/>
    <property type="match status" value="1"/>
</dbReference>
<dbReference type="PANTHER" id="PTHR43547:SF2">
    <property type="entry name" value="HYBRID SIGNAL TRANSDUCTION HISTIDINE KINASE C"/>
    <property type="match status" value="1"/>
</dbReference>
<reference evidence="7" key="1">
    <citation type="journal article" date="2019" name="Int. J. Syst. Evol. Microbiol.">
        <title>The Global Catalogue of Microorganisms (GCM) 10K type strain sequencing project: providing services to taxonomists for standard genome sequencing and annotation.</title>
        <authorList>
            <consortium name="The Broad Institute Genomics Platform"/>
            <consortium name="The Broad Institute Genome Sequencing Center for Infectious Disease"/>
            <person name="Wu L."/>
            <person name="Ma J."/>
        </authorList>
    </citation>
    <scope>NUCLEOTIDE SEQUENCE [LARGE SCALE GENOMIC DNA]</scope>
    <source>
        <strain evidence="7">CGMCC 1.12479</strain>
    </source>
</reference>
<dbReference type="InterPro" id="IPR003661">
    <property type="entry name" value="HisK_dim/P_dom"/>
</dbReference>
<dbReference type="EMBL" id="BMFD01000010">
    <property type="protein sequence ID" value="GGC46896.1"/>
    <property type="molecule type" value="Genomic_DNA"/>
</dbReference>
<dbReference type="RefSeq" id="WP_188443617.1">
    <property type="nucleotide sequence ID" value="NZ_BMFD01000010.1"/>
</dbReference>
<sequence>MKIKILLVEDELDLRENLRDILEINEFEVIEAEHGQEGLEKLLALSPDLIISDVMMPVMDGYEFLEKVRSIDQYANLPFIFLTAKVEKCDLRRGMETGAEDYLTKPIQAKDLLSAINIALNKKWNRDSWLQQKVQEVLLEERNIKYHELRTPLFGLMSLLQILKDSLGILSEEDLKELLDKAIISADRLNFSLLNLSRYQNIEKAEPERVWIPSVKSMITKRLVSNDKKIQHSLIGLDFGCWFDIKHFDFIVEELVSNANKFKDGDLINIELSPSKIKVSNNQMILDTPQQIVPKAFSQIRRKYFEQQGLGLGLYLASEYAKKNQGILKAKADTDLRFCVELILPQE</sequence>
<dbReference type="SUPFAM" id="SSF52172">
    <property type="entry name" value="CheY-like"/>
    <property type="match status" value="1"/>
</dbReference>
<dbReference type="SUPFAM" id="SSF47384">
    <property type="entry name" value="Homodimeric domain of signal transducing histidine kinase"/>
    <property type="match status" value="1"/>
</dbReference>
<name>A0ABQ1MUM1_9BACT</name>
<keyword evidence="3 4" id="KW-0597">Phosphoprotein</keyword>
<protein>
    <recommendedName>
        <fullName evidence="2">histidine kinase</fullName>
        <ecNumber evidence="2">2.7.13.3</ecNumber>
    </recommendedName>
</protein>
<evidence type="ECO:0000256" key="4">
    <source>
        <dbReference type="PROSITE-ProRule" id="PRU00169"/>
    </source>
</evidence>
<dbReference type="CDD" id="cd00082">
    <property type="entry name" value="HisKA"/>
    <property type="match status" value="1"/>
</dbReference>
<comment type="caution">
    <text evidence="6">The sequence shown here is derived from an EMBL/GenBank/DDBJ whole genome shotgun (WGS) entry which is preliminary data.</text>
</comment>
<dbReference type="InterPro" id="IPR011006">
    <property type="entry name" value="CheY-like_superfamily"/>
</dbReference>
<gene>
    <name evidence="6" type="ORF">GCM10010993_26940</name>
</gene>
<dbReference type="InterPro" id="IPR036890">
    <property type="entry name" value="HATPase_C_sf"/>
</dbReference>
<keyword evidence="7" id="KW-1185">Reference proteome</keyword>
<dbReference type="PANTHER" id="PTHR43547">
    <property type="entry name" value="TWO-COMPONENT HISTIDINE KINASE"/>
    <property type="match status" value="1"/>
</dbReference>
<dbReference type="InterPro" id="IPR001789">
    <property type="entry name" value="Sig_transdc_resp-reg_receiver"/>
</dbReference>
<proteinExistence type="predicted"/>
<accession>A0ABQ1MUM1</accession>
<dbReference type="Gene3D" id="3.40.50.2300">
    <property type="match status" value="1"/>
</dbReference>
<dbReference type="PROSITE" id="PS50110">
    <property type="entry name" value="RESPONSE_REGULATORY"/>
    <property type="match status" value="1"/>
</dbReference>
<dbReference type="CDD" id="cd17574">
    <property type="entry name" value="REC_OmpR"/>
    <property type="match status" value="1"/>
</dbReference>
<dbReference type="Pfam" id="PF00512">
    <property type="entry name" value="HisKA"/>
    <property type="match status" value="1"/>
</dbReference>
<evidence type="ECO:0000313" key="7">
    <source>
        <dbReference type="Proteomes" id="UP000635885"/>
    </source>
</evidence>
<dbReference type="SUPFAM" id="SSF55874">
    <property type="entry name" value="ATPase domain of HSP90 chaperone/DNA topoisomerase II/histidine kinase"/>
    <property type="match status" value="1"/>
</dbReference>
<dbReference type="InterPro" id="IPR036097">
    <property type="entry name" value="HisK_dim/P_sf"/>
</dbReference>